<name>A0ABY6LG91_9ARAC</name>
<dbReference type="Proteomes" id="UP001235939">
    <property type="component" value="Chromosome 18"/>
</dbReference>
<organism evidence="1 2">
    <name type="scientific">Cordylochernes scorpioides</name>
    <dbReference type="NCBI Taxonomy" id="51811"/>
    <lineage>
        <taxon>Eukaryota</taxon>
        <taxon>Metazoa</taxon>
        <taxon>Ecdysozoa</taxon>
        <taxon>Arthropoda</taxon>
        <taxon>Chelicerata</taxon>
        <taxon>Arachnida</taxon>
        <taxon>Pseudoscorpiones</taxon>
        <taxon>Cheliferoidea</taxon>
        <taxon>Chernetidae</taxon>
        <taxon>Cordylochernes</taxon>
    </lineage>
</organism>
<sequence>MSIKIHFLHSHLDFFPDNLGAVSDEHGELFHQDISSMEKRYQVYKTPPFRFQARMKKEEGEQ</sequence>
<evidence type="ECO:0000313" key="2">
    <source>
        <dbReference type="Proteomes" id="UP001235939"/>
    </source>
</evidence>
<reference evidence="1 2" key="1">
    <citation type="submission" date="2022-01" db="EMBL/GenBank/DDBJ databases">
        <title>A chromosomal length assembly of Cordylochernes scorpioides.</title>
        <authorList>
            <person name="Zeh D."/>
            <person name="Zeh J."/>
        </authorList>
    </citation>
    <scope>NUCLEOTIDE SEQUENCE [LARGE SCALE GENOMIC DNA]</scope>
    <source>
        <strain evidence="1">IN4F17</strain>
        <tissue evidence="1">Whole Body</tissue>
    </source>
</reference>
<keyword evidence="2" id="KW-1185">Reference proteome</keyword>
<dbReference type="EMBL" id="CP092880">
    <property type="protein sequence ID" value="UYV80151.1"/>
    <property type="molecule type" value="Genomic_DNA"/>
</dbReference>
<protein>
    <submittedName>
        <fullName evidence="1">Uncharacterized protein</fullName>
    </submittedName>
</protein>
<accession>A0ABY6LG91</accession>
<gene>
    <name evidence="1" type="ORF">LAZ67_18001830</name>
</gene>
<dbReference type="PANTHER" id="PTHR46114:SF1">
    <property type="entry name" value="ZAD DOMAIN-CONTAINING PROTEIN"/>
    <property type="match status" value="1"/>
</dbReference>
<evidence type="ECO:0000313" key="1">
    <source>
        <dbReference type="EMBL" id="UYV80151.1"/>
    </source>
</evidence>
<dbReference type="PANTHER" id="PTHR46114">
    <property type="entry name" value="APPLE DOMAIN-CONTAINING PROTEIN"/>
    <property type="match status" value="1"/>
</dbReference>
<proteinExistence type="predicted"/>